<sequence>MSWRRLTQLCEAPTVGHRCDDGNNDPTLIETAGDSMNKKDELGVLIESGAQNWQIFQRSDQDTASISLSGRWVTREKGYKKAVVVVRLVREADGEPVARDLQWVRARTSKSGTWKVTLDAVPAGGLYRLET</sequence>
<name>A0A382IM30_9ZZZZ</name>
<protein>
    <submittedName>
        <fullName evidence="1">Uncharacterized protein</fullName>
    </submittedName>
</protein>
<gene>
    <name evidence="1" type="ORF">METZ01_LOCUS252595</name>
</gene>
<accession>A0A382IM30</accession>
<proteinExistence type="predicted"/>
<evidence type="ECO:0000313" key="1">
    <source>
        <dbReference type="EMBL" id="SVB99741.1"/>
    </source>
</evidence>
<dbReference type="AlphaFoldDB" id="A0A382IM30"/>
<dbReference type="EMBL" id="UINC01067758">
    <property type="protein sequence ID" value="SVB99741.1"/>
    <property type="molecule type" value="Genomic_DNA"/>
</dbReference>
<organism evidence="1">
    <name type="scientific">marine metagenome</name>
    <dbReference type="NCBI Taxonomy" id="408172"/>
    <lineage>
        <taxon>unclassified sequences</taxon>
        <taxon>metagenomes</taxon>
        <taxon>ecological metagenomes</taxon>
    </lineage>
</organism>
<feature type="non-terminal residue" evidence="1">
    <location>
        <position position="131"/>
    </location>
</feature>
<reference evidence="1" key="1">
    <citation type="submission" date="2018-05" db="EMBL/GenBank/DDBJ databases">
        <authorList>
            <person name="Lanie J.A."/>
            <person name="Ng W.-L."/>
            <person name="Kazmierczak K.M."/>
            <person name="Andrzejewski T.M."/>
            <person name="Davidsen T.M."/>
            <person name="Wayne K.J."/>
            <person name="Tettelin H."/>
            <person name="Glass J.I."/>
            <person name="Rusch D."/>
            <person name="Podicherti R."/>
            <person name="Tsui H.-C.T."/>
            <person name="Winkler M.E."/>
        </authorList>
    </citation>
    <scope>NUCLEOTIDE SEQUENCE</scope>
</reference>